<accession>A0A8J2NZP1</accession>
<dbReference type="Proteomes" id="UP000708208">
    <property type="component" value="Unassembled WGS sequence"/>
</dbReference>
<dbReference type="EMBL" id="CAJVCH010120325">
    <property type="protein sequence ID" value="CAG7725313.1"/>
    <property type="molecule type" value="Genomic_DNA"/>
</dbReference>
<evidence type="ECO:0000313" key="3">
    <source>
        <dbReference type="Proteomes" id="UP000708208"/>
    </source>
</evidence>
<name>A0A8J2NZP1_9HEXA</name>
<evidence type="ECO:0000256" key="1">
    <source>
        <dbReference type="SAM" id="MobiDB-lite"/>
    </source>
</evidence>
<dbReference type="AlphaFoldDB" id="A0A8J2NZP1"/>
<protein>
    <submittedName>
        <fullName evidence="2">Uncharacterized protein</fullName>
    </submittedName>
</protein>
<feature type="region of interest" description="Disordered" evidence="1">
    <location>
        <begin position="1"/>
        <end position="82"/>
    </location>
</feature>
<reference evidence="2" key="1">
    <citation type="submission" date="2021-06" db="EMBL/GenBank/DDBJ databases">
        <authorList>
            <person name="Hodson N. C."/>
            <person name="Mongue J. A."/>
            <person name="Jaron S. K."/>
        </authorList>
    </citation>
    <scope>NUCLEOTIDE SEQUENCE</scope>
</reference>
<keyword evidence="3" id="KW-1185">Reference proteome</keyword>
<organism evidence="2 3">
    <name type="scientific">Allacma fusca</name>
    <dbReference type="NCBI Taxonomy" id="39272"/>
    <lineage>
        <taxon>Eukaryota</taxon>
        <taxon>Metazoa</taxon>
        <taxon>Ecdysozoa</taxon>
        <taxon>Arthropoda</taxon>
        <taxon>Hexapoda</taxon>
        <taxon>Collembola</taxon>
        <taxon>Symphypleona</taxon>
        <taxon>Sminthuridae</taxon>
        <taxon>Allacma</taxon>
    </lineage>
</organism>
<gene>
    <name evidence="2" type="ORF">AFUS01_LOCUS14277</name>
</gene>
<sequence>MCSYIGTVSPGGTPMRQPKKSNPSDPASMIAAALKKRFARMHSPGSEIEQSDSDEDKENAGGKSDSIIIDEFEDTSPEKPDCSVVRNRRNIFETKRFTQTNQKRIIVQHRNSLEQRQVPFDNRVNFPETY</sequence>
<proteinExistence type="predicted"/>
<comment type="caution">
    <text evidence="2">The sequence shown here is derived from an EMBL/GenBank/DDBJ whole genome shotgun (WGS) entry which is preliminary data.</text>
</comment>
<evidence type="ECO:0000313" key="2">
    <source>
        <dbReference type="EMBL" id="CAG7725313.1"/>
    </source>
</evidence>
<dbReference type="OrthoDB" id="2133332at2759"/>